<sequence length="89" mass="10254">MKKTMLSTLRVAPELLMAVESVLRENESLEEFMETALRECVSRRRFQSGFIARGLASVERAHRDNEFFNADDVHSELTRRLVAAKDSPR</sequence>
<name>A0A5B0HI59_9BURK</name>
<dbReference type="EMBL" id="VTUZ01000002">
    <property type="protein sequence ID" value="KAA1014861.1"/>
    <property type="molecule type" value="Genomic_DNA"/>
</dbReference>
<reference evidence="1 2" key="1">
    <citation type="submission" date="2019-08" db="EMBL/GenBank/DDBJ databases">
        <title>Paraburkholderia sp. DCY113.</title>
        <authorList>
            <person name="Kang J."/>
        </authorList>
    </citation>
    <scope>NUCLEOTIDE SEQUENCE [LARGE SCALE GENOMIC DNA]</scope>
    <source>
        <strain evidence="1 2">DCY113</strain>
    </source>
</reference>
<protein>
    <submittedName>
        <fullName evidence="1">Prevent-host-death protein</fullName>
    </submittedName>
</protein>
<accession>A0A5B0HI59</accession>
<organism evidence="1 2">
    <name type="scientific">Paraburkholderia panacisoli</name>
    <dbReference type="NCBI Taxonomy" id="2603818"/>
    <lineage>
        <taxon>Bacteria</taxon>
        <taxon>Pseudomonadati</taxon>
        <taxon>Pseudomonadota</taxon>
        <taxon>Betaproteobacteria</taxon>
        <taxon>Burkholderiales</taxon>
        <taxon>Burkholderiaceae</taxon>
        <taxon>Paraburkholderia</taxon>
    </lineage>
</organism>
<keyword evidence="2" id="KW-1185">Reference proteome</keyword>
<dbReference type="AlphaFoldDB" id="A0A5B0HI59"/>
<dbReference type="RefSeq" id="WP_149668396.1">
    <property type="nucleotide sequence ID" value="NZ_VTUZ01000002.1"/>
</dbReference>
<dbReference type="Proteomes" id="UP000325273">
    <property type="component" value="Unassembled WGS sequence"/>
</dbReference>
<gene>
    <name evidence="1" type="ORF">FVF58_02720</name>
</gene>
<comment type="caution">
    <text evidence="1">The sequence shown here is derived from an EMBL/GenBank/DDBJ whole genome shotgun (WGS) entry which is preliminary data.</text>
</comment>
<evidence type="ECO:0000313" key="1">
    <source>
        <dbReference type="EMBL" id="KAA1014861.1"/>
    </source>
</evidence>
<evidence type="ECO:0000313" key="2">
    <source>
        <dbReference type="Proteomes" id="UP000325273"/>
    </source>
</evidence>
<proteinExistence type="predicted"/>